<feature type="compositionally biased region" description="Basic and acidic residues" evidence="3">
    <location>
        <begin position="192"/>
        <end position="202"/>
    </location>
</feature>
<evidence type="ECO:0000256" key="3">
    <source>
        <dbReference type="SAM" id="MobiDB-lite"/>
    </source>
</evidence>
<dbReference type="GO" id="GO:0005634">
    <property type="term" value="C:nucleus"/>
    <property type="evidence" value="ECO:0007669"/>
    <property type="project" value="InterPro"/>
</dbReference>
<dbReference type="GO" id="GO:0045144">
    <property type="term" value="P:meiotic sister chromatid segregation"/>
    <property type="evidence" value="ECO:0007669"/>
    <property type="project" value="InterPro"/>
</dbReference>
<organism evidence="5 6">
    <name type="scientific">Vitis vinifera</name>
    <name type="common">Grape</name>
    <dbReference type="NCBI Taxonomy" id="29760"/>
    <lineage>
        <taxon>Eukaryota</taxon>
        <taxon>Viridiplantae</taxon>
        <taxon>Streptophyta</taxon>
        <taxon>Embryophyta</taxon>
        <taxon>Tracheophyta</taxon>
        <taxon>Spermatophyta</taxon>
        <taxon>Magnoliopsida</taxon>
        <taxon>eudicotyledons</taxon>
        <taxon>Gunneridae</taxon>
        <taxon>Pentapetalae</taxon>
        <taxon>rosids</taxon>
        <taxon>Vitales</taxon>
        <taxon>Vitaceae</taxon>
        <taxon>Viteae</taxon>
        <taxon>Vitis</taxon>
    </lineage>
</organism>
<feature type="domain" description="Shugoshin C-terminal" evidence="4">
    <location>
        <begin position="271"/>
        <end position="295"/>
    </location>
</feature>
<dbReference type="InterPro" id="IPR044693">
    <property type="entry name" value="SGO_plant"/>
</dbReference>
<name>A0A438C2Q5_VITVI</name>
<dbReference type="GO" id="GO:0034090">
    <property type="term" value="P:maintenance of meiotic sister chromatid cohesion"/>
    <property type="evidence" value="ECO:0007669"/>
    <property type="project" value="InterPro"/>
</dbReference>
<comment type="caution">
    <text evidence="5">The sequence shown here is derived from an EMBL/GenBank/DDBJ whole genome shotgun (WGS) entry which is preliminary data.</text>
</comment>
<dbReference type="Proteomes" id="UP000288805">
    <property type="component" value="Unassembled WGS sequence"/>
</dbReference>
<dbReference type="GO" id="GO:0000775">
    <property type="term" value="C:chromosome, centromeric region"/>
    <property type="evidence" value="ECO:0007669"/>
    <property type="project" value="InterPro"/>
</dbReference>
<keyword evidence="2" id="KW-0159">Chromosome partition</keyword>
<evidence type="ECO:0000256" key="1">
    <source>
        <dbReference type="ARBA" id="ARBA00010845"/>
    </source>
</evidence>
<sequence>MKGEKMAKRSSTFGSIMRKRLSDITNSQSQLKVSGQEEKRSPPNNLSAEDYIDQLLKENAALMKLLAERQKIIELSGVELQKLRTNYQKLQLQNWNLAQSNSQMLAELNLGREKMKAVQHELICKEALLKANNLELEGKAKMNCQKTGIQEVEDKAGESLPKAHDANRLCKANRRRPARSQSMGSSTAYQQVEEKETVETKRHCSRRQSCRFKSQQREPNGDLFEIEDAKLPVGWHEGGLAPSNSPIKKEEGDESCVEKHEARGSQRSSIGRPLRRAAEKVQSYKEAPLNTKMRRFE</sequence>
<feature type="compositionally biased region" description="Basic and acidic residues" evidence="3">
    <location>
        <begin position="247"/>
        <end position="264"/>
    </location>
</feature>
<evidence type="ECO:0000313" key="5">
    <source>
        <dbReference type="EMBL" id="RVW17523.1"/>
    </source>
</evidence>
<gene>
    <name evidence="5" type="primary">SGO2_0</name>
    <name evidence="5" type="ORF">CK203_083520</name>
</gene>
<dbReference type="InterPro" id="IPR011515">
    <property type="entry name" value="Shugoshin_C"/>
</dbReference>
<accession>A0A438C2Q5</accession>
<feature type="region of interest" description="Disordered" evidence="3">
    <location>
        <begin position="172"/>
        <end position="218"/>
    </location>
</feature>
<dbReference type="PANTHER" id="PTHR34373">
    <property type="entry name" value="SHUGOSHIN 2"/>
    <property type="match status" value="1"/>
</dbReference>
<evidence type="ECO:0000259" key="4">
    <source>
        <dbReference type="Pfam" id="PF07557"/>
    </source>
</evidence>
<evidence type="ECO:0000256" key="2">
    <source>
        <dbReference type="ARBA" id="ARBA00022829"/>
    </source>
</evidence>
<dbReference type="AlphaFoldDB" id="A0A438C2Q5"/>
<evidence type="ECO:0000313" key="6">
    <source>
        <dbReference type="Proteomes" id="UP000288805"/>
    </source>
</evidence>
<dbReference type="EMBL" id="QGNW01002576">
    <property type="protein sequence ID" value="RVW17523.1"/>
    <property type="molecule type" value="Genomic_DNA"/>
</dbReference>
<feature type="compositionally biased region" description="Polar residues" evidence="3">
    <location>
        <begin position="179"/>
        <end position="190"/>
    </location>
</feature>
<protein>
    <submittedName>
        <fullName evidence="5">SHUGOSHIN 2</fullName>
    </submittedName>
</protein>
<dbReference type="PANTHER" id="PTHR34373:SF8">
    <property type="entry name" value="SHUGOSHIN"/>
    <property type="match status" value="1"/>
</dbReference>
<dbReference type="Pfam" id="PF07557">
    <property type="entry name" value="Shugoshin_C"/>
    <property type="match status" value="1"/>
</dbReference>
<feature type="compositionally biased region" description="Polar residues" evidence="3">
    <location>
        <begin position="23"/>
        <end position="33"/>
    </location>
</feature>
<feature type="region of interest" description="Disordered" evidence="3">
    <location>
        <begin position="235"/>
        <end position="297"/>
    </location>
</feature>
<feature type="region of interest" description="Disordered" evidence="3">
    <location>
        <begin position="1"/>
        <end position="46"/>
    </location>
</feature>
<reference evidence="5 6" key="1">
    <citation type="journal article" date="2018" name="PLoS Genet.">
        <title>Population sequencing reveals clonal diversity and ancestral inbreeding in the grapevine cultivar Chardonnay.</title>
        <authorList>
            <person name="Roach M.J."/>
            <person name="Johnson D.L."/>
            <person name="Bohlmann J."/>
            <person name="van Vuuren H.J."/>
            <person name="Jones S.J."/>
            <person name="Pretorius I.S."/>
            <person name="Schmidt S.A."/>
            <person name="Borneman A.R."/>
        </authorList>
    </citation>
    <scope>NUCLEOTIDE SEQUENCE [LARGE SCALE GENOMIC DNA]</scope>
    <source>
        <strain evidence="6">cv. Chardonnay</strain>
        <tissue evidence="5">Leaf</tissue>
    </source>
</reference>
<comment type="similarity">
    <text evidence="1">Belongs to the shugoshin family.</text>
</comment>
<proteinExistence type="inferred from homology"/>